<dbReference type="InterPro" id="IPR023346">
    <property type="entry name" value="Lysozyme-like_dom_sf"/>
</dbReference>
<dbReference type="Pfam" id="PF00182">
    <property type="entry name" value="Glyco_hydro_19"/>
    <property type="match status" value="1"/>
</dbReference>
<accession>A0A7G1NQI5</accession>
<keyword evidence="2" id="KW-1015">Disulfide bond</keyword>
<dbReference type="Gene3D" id="1.10.530.10">
    <property type="match status" value="1"/>
</dbReference>
<dbReference type="PANTHER" id="PTHR22595">
    <property type="entry name" value="CHITINASE-RELATED"/>
    <property type="match status" value="1"/>
</dbReference>
<dbReference type="GO" id="GO:0006032">
    <property type="term" value="P:chitin catabolic process"/>
    <property type="evidence" value="ECO:0007669"/>
    <property type="project" value="InterPro"/>
</dbReference>
<gene>
    <name evidence="4" type="ORF">GCM10017557_03670</name>
</gene>
<evidence type="ECO:0000259" key="3">
    <source>
        <dbReference type="Pfam" id="PF00182"/>
    </source>
</evidence>
<dbReference type="KEGG" id="sgm:GCM10017557_03670"/>
<dbReference type="PANTHER" id="PTHR22595:SF79">
    <property type="entry name" value="CHITINASE 12"/>
    <property type="match status" value="1"/>
</dbReference>
<name>A0A7G1NQI5_9ACTN</name>
<proteinExistence type="predicted"/>
<reference evidence="4 5" key="1">
    <citation type="journal article" date="2014" name="Int. J. Syst. Evol. Microbiol.">
        <title>Complete genome sequence of Corynebacterium casei LMG S-19264T (=DSM 44701T), isolated from a smear-ripened cheese.</title>
        <authorList>
            <consortium name="US DOE Joint Genome Institute (JGI-PGF)"/>
            <person name="Walter F."/>
            <person name="Albersmeier A."/>
            <person name="Kalinowski J."/>
            <person name="Ruckert C."/>
        </authorList>
    </citation>
    <scope>NUCLEOTIDE SEQUENCE [LARGE SCALE GENOMIC DNA]</scope>
    <source>
        <strain evidence="4 5">JCM 4677</strain>
    </source>
</reference>
<feature type="domain" description="Glycoside hydrolase family 19 catalytic" evidence="3">
    <location>
        <begin position="7"/>
        <end position="58"/>
    </location>
</feature>
<dbReference type="EMBL" id="AP023440">
    <property type="protein sequence ID" value="BCL25508.1"/>
    <property type="molecule type" value="Genomic_DNA"/>
</dbReference>
<dbReference type="GO" id="GO:0004568">
    <property type="term" value="F:chitinase activity"/>
    <property type="evidence" value="ECO:0007669"/>
    <property type="project" value="InterPro"/>
</dbReference>
<evidence type="ECO:0000256" key="1">
    <source>
        <dbReference type="ARBA" id="ARBA00022821"/>
    </source>
</evidence>
<organism evidence="4 5">
    <name type="scientific">Streptomyces aurantiacus</name>
    <dbReference type="NCBI Taxonomy" id="47760"/>
    <lineage>
        <taxon>Bacteria</taxon>
        <taxon>Bacillati</taxon>
        <taxon>Actinomycetota</taxon>
        <taxon>Actinomycetes</taxon>
        <taxon>Kitasatosporales</taxon>
        <taxon>Streptomycetaceae</taxon>
        <taxon>Streptomyces</taxon>
        <taxon>Streptomyces aurantiacus group</taxon>
    </lineage>
</organism>
<dbReference type="GO" id="GO:0016998">
    <property type="term" value="P:cell wall macromolecule catabolic process"/>
    <property type="evidence" value="ECO:0007669"/>
    <property type="project" value="InterPro"/>
</dbReference>
<protein>
    <recommendedName>
        <fullName evidence="3">Glycoside hydrolase family 19 catalytic domain-containing protein</fullName>
    </recommendedName>
</protein>
<evidence type="ECO:0000313" key="4">
    <source>
        <dbReference type="EMBL" id="BCL25508.1"/>
    </source>
</evidence>
<evidence type="ECO:0000256" key="2">
    <source>
        <dbReference type="ARBA" id="ARBA00023157"/>
    </source>
</evidence>
<dbReference type="SUPFAM" id="SSF53955">
    <property type="entry name" value="Lysozyme-like"/>
    <property type="match status" value="1"/>
</dbReference>
<dbReference type="AlphaFoldDB" id="A0A7G1NQI5"/>
<evidence type="ECO:0000313" key="5">
    <source>
        <dbReference type="Proteomes" id="UP000516444"/>
    </source>
</evidence>
<keyword evidence="5" id="KW-1185">Reference proteome</keyword>
<sequence>MTPHDAMVNQAGFGQTIRSSNGAVECDGKKPAEVQSRVDAYQRFTQILGVAPGGNLSC</sequence>
<dbReference type="GO" id="GO:0006952">
    <property type="term" value="P:defense response"/>
    <property type="evidence" value="ECO:0007669"/>
    <property type="project" value="UniProtKB-KW"/>
</dbReference>
<keyword evidence="1" id="KW-0611">Plant defense</keyword>
<dbReference type="Proteomes" id="UP000516444">
    <property type="component" value="Chromosome"/>
</dbReference>
<dbReference type="InterPro" id="IPR000726">
    <property type="entry name" value="Glyco_hydro_19_cat"/>
</dbReference>